<accession>A0AAW1JJN0</accession>
<evidence type="ECO:0000313" key="1">
    <source>
        <dbReference type="EMBL" id="KAK9703591.1"/>
    </source>
</evidence>
<evidence type="ECO:0000313" key="2">
    <source>
        <dbReference type="Proteomes" id="UP001458880"/>
    </source>
</evidence>
<keyword evidence="2" id="KW-1185">Reference proteome</keyword>
<reference evidence="1 2" key="1">
    <citation type="journal article" date="2024" name="BMC Genomics">
        <title>De novo assembly and annotation of Popillia japonica's genome with initial clues to its potential as an invasive pest.</title>
        <authorList>
            <person name="Cucini C."/>
            <person name="Boschi S."/>
            <person name="Funari R."/>
            <person name="Cardaioli E."/>
            <person name="Iannotti N."/>
            <person name="Marturano G."/>
            <person name="Paoli F."/>
            <person name="Bruttini M."/>
            <person name="Carapelli A."/>
            <person name="Frati F."/>
            <person name="Nardi F."/>
        </authorList>
    </citation>
    <scope>NUCLEOTIDE SEQUENCE [LARGE SCALE GENOMIC DNA]</scope>
    <source>
        <strain evidence="1">DMR45628</strain>
    </source>
</reference>
<comment type="caution">
    <text evidence="1">The sequence shown here is derived from an EMBL/GenBank/DDBJ whole genome shotgun (WGS) entry which is preliminary data.</text>
</comment>
<protein>
    <submittedName>
        <fullName evidence="1">Uncharacterized protein</fullName>
    </submittedName>
</protein>
<proteinExistence type="predicted"/>
<dbReference type="EMBL" id="JASPKY010000366">
    <property type="protein sequence ID" value="KAK9703591.1"/>
    <property type="molecule type" value="Genomic_DNA"/>
</dbReference>
<name>A0AAW1JJN0_POPJA</name>
<organism evidence="1 2">
    <name type="scientific">Popillia japonica</name>
    <name type="common">Japanese beetle</name>
    <dbReference type="NCBI Taxonomy" id="7064"/>
    <lineage>
        <taxon>Eukaryota</taxon>
        <taxon>Metazoa</taxon>
        <taxon>Ecdysozoa</taxon>
        <taxon>Arthropoda</taxon>
        <taxon>Hexapoda</taxon>
        <taxon>Insecta</taxon>
        <taxon>Pterygota</taxon>
        <taxon>Neoptera</taxon>
        <taxon>Endopterygota</taxon>
        <taxon>Coleoptera</taxon>
        <taxon>Polyphaga</taxon>
        <taxon>Scarabaeiformia</taxon>
        <taxon>Scarabaeidae</taxon>
        <taxon>Rutelinae</taxon>
        <taxon>Popillia</taxon>
    </lineage>
</organism>
<sequence length="132" mass="15218">MGCICNSFAGYIVEKVGQVLNRYETIMGCICNSFAGYIVEKVGQVLNRYETDASFSRIADKDLIYIPKCYLMWKVRCVDLEYVWSRLPAIYQEDIDLLKARPCVEHCVGGDGDCWEGCIRKRDCYMCMYGEK</sequence>
<dbReference type="AlphaFoldDB" id="A0AAW1JJN0"/>
<dbReference type="Proteomes" id="UP001458880">
    <property type="component" value="Unassembled WGS sequence"/>
</dbReference>
<gene>
    <name evidence="1" type="ORF">QE152_g29223</name>
</gene>